<dbReference type="EMBL" id="RMVN01000015">
    <property type="protein sequence ID" value="RSK20783.1"/>
    <property type="molecule type" value="Genomic_DNA"/>
</dbReference>
<dbReference type="RefSeq" id="WP_125867372.1">
    <property type="nucleotide sequence ID" value="NZ_RMVN01000015.1"/>
</dbReference>
<gene>
    <name evidence="2" type="ORF">D8800_08920</name>
</gene>
<name>A0A3R9MFR1_STROR</name>
<dbReference type="PROSITE" id="PS51688">
    <property type="entry name" value="ICA"/>
    <property type="match status" value="1"/>
</dbReference>
<dbReference type="Proteomes" id="UP000269220">
    <property type="component" value="Unassembled WGS sequence"/>
</dbReference>
<dbReference type="InterPro" id="IPR030392">
    <property type="entry name" value="S74_ICA"/>
</dbReference>
<sequence length="1156" mass="130654">MDIFRRKKFDEAMLAKNRTLAIRVGAYQSSDIKEASFDYGYIKGDTYKPGGTCAGSGKITFTSIITSFNKLDKIYPEIGLLVDGTYEWVKMGEYFINDIEIDRNRKTTKLDLMDGMFKLNREHVTDLTYPAEIRHVIKEICLKTGIELANEYMDITSMNYRIEQIPKNKKMTFRDVLSLASQMLGMSCFFNREGKLEIKELTDSGITITADSYFMHGLTKSEIEYQIAGINCKKDKGTLTVGMRTGRSLELDNLFMSQTVLDNLYHKIKSIRYYPFNLNYQGHLLLNVGEWVTIKTNTGEIFKSPVLSQSFTFKGGLRGRISADSKAGNDAQYSYAGTITKKIVQFNEFEKQIQNQIEEADKGFDQKVSKIKKDFNDQFELAKARAEEVKRQISSEIDKKFQSFDNASIQEARRKAEEALRSAGASNSLAQEAKRIGEQARADITNLQASSQNALSQIESFKNQYGTKLNEFKNTADGLSTKMGAIETYISKDGQRQEELKRYARTESASQASAIREQISRDYVGKSAYQEDVRGLERRFSAISTQTDNDIATKIAQYKQTVDGQFASITSQIAGKVNQTDFQHVRETSQLYERIIGSNENDISNKVARMALTNQLFQVEVAKSLGSDNNLIVRSKSMDRHTIVNEGDTKRVFVNNNGIFTIRCTGNPGYTFAGFTLPLYIDRMARSETYTLNFKYRIMGRLDHNFTVVAKNHQANETVFALDVATSSTAVSSNWQEFNETYTISRDFEFGNSELYPLYFYLAKNGWIEIKEVMLVRANQTNGYKASQLDDMSEAVRTVQSQLAGSWSVQNLTSAGALVSQINATNNQILIEAEKIRLKGKTLLDELTAINGYFKRIFVGEGAFAKLNAEIIGSKTITADKLIMDQAMARMFVSSNIFTDMLAAKEAFINKLRSVVVTATLLEGYKGKIGGFQIGTHEKDPNSYWLTGLNQFKVGMSNGQGRQFQTAFWANWGNDWGKPGPLSWYVTLEGKMFCRNDVAFYRVVDFSSTSIINFYGQNNFHKNIEMKGGTEIYGTGRSPRENGKNAVVWWNQVGDGTVKYWIDKKSDKRLKENITETSVEALDKINQLVMVAFDFIDSKKHEEIGLIAQDVEAVIPQAISQNPENPDGYLHIDYTAFVPYLIKAIQELNKKLEEIA</sequence>
<accession>A0A3R9MFR1</accession>
<dbReference type="AlphaFoldDB" id="A0A3R9MFR1"/>
<proteinExistence type="predicted"/>
<dbReference type="Pfam" id="PF13884">
    <property type="entry name" value="Peptidase_S74"/>
    <property type="match status" value="1"/>
</dbReference>
<reference evidence="2 3" key="1">
    <citation type="submission" date="2018-11" db="EMBL/GenBank/DDBJ databases">
        <title>Species Designations Belie Phenotypic and Genotypic Heterogeneity in Oral Streptococci.</title>
        <authorList>
            <person name="Velsko I."/>
        </authorList>
    </citation>
    <scope>NUCLEOTIDE SEQUENCE [LARGE SCALE GENOMIC DNA]</scope>
    <source>
        <strain evidence="2 3">BCC05</strain>
    </source>
</reference>
<feature type="domain" description="Peptidase S74" evidence="1">
    <location>
        <begin position="1066"/>
        <end position="1156"/>
    </location>
</feature>
<evidence type="ECO:0000313" key="3">
    <source>
        <dbReference type="Proteomes" id="UP000269220"/>
    </source>
</evidence>
<evidence type="ECO:0000259" key="1">
    <source>
        <dbReference type="PROSITE" id="PS51688"/>
    </source>
</evidence>
<organism evidence="2 3">
    <name type="scientific">Streptococcus oralis</name>
    <dbReference type="NCBI Taxonomy" id="1303"/>
    <lineage>
        <taxon>Bacteria</taxon>
        <taxon>Bacillati</taxon>
        <taxon>Bacillota</taxon>
        <taxon>Bacilli</taxon>
        <taxon>Lactobacillales</taxon>
        <taxon>Streptococcaceae</taxon>
        <taxon>Streptococcus</taxon>
    </lineage>
</organism>
<evidence type="ECO:0000313" key="2">
    <source>
        <dbReference type="EMBL" id="RSK20783.1"/>
    </source>
</evidence>
<protein>
    <recommendedName>
        <fullName evidence="1">Peptidase S74 domain-containing protein</fullName>
    </recommendedName>
</protein>
<comment type="caution">
    <text evidence="2">The sequence shown here is derived from an EMBL/GenBank/DDBJ whole genome shotgun (WGS) entry which is preliminary data.</text>
</comment>